<gene>
    <name evidence="12" type="ORF">MONAX_5E027257</name>
</gene>
<feature type="region of interest" description="Disordered" evidence="11">
    <location>
        <begin position="241"/>
        <end position="262"/>
    </location>
</feature>
<evidence type="ECO:0000256" key="2">
    <source>
        <dbReference type="ARBA" id="ARBA00011356"/>
    </source>
</evidence>
<comment type="function">
    <text evidence="10">Guanine nucleotide-binding proteins (G proteins) are involved as modulators or transducers in various transmembrane signaling systems.</text>
</comment>
<dbReference type="GO" id="GO:0046872">
    <property type="term" value="F:metal ion binding"/>
    <property type="evidence" value="ECO:0007669"/>
    <property type="project" value="UniProtKB-UniRule"/>
</dbReference>
<dbReference type="GO" id="GO:0005737">
    <property type="term" value="C:cytoplasm"/>
    <property type="evidence" value="ECO:0007669"/>
    <property type="project" value="TreeGrafter"/>
</dbReference>
<dbReference type="InterPro" id="IPR027417">
    <property type="entry name" value="P-loop_NTPase"/>
</dbReference>
<dbReference type="AlphaFoldDB" id="A0A5E4D9L8"/>
<dbReference type="GO" id="GO:0007188">
    <property type="term" value="P:adenylate cyclase-modulating G protein-coupled receptor signaling pathway"/>
    <property type="evidence" value="ECO:0007669"/>
    <property type="project" value="TreeGrafter"/>
</dbReference>
<evidence type="ECO:0000256" key="9">
    <source>
        <dbReference type="PIRSR" id="PIRSR601019-2"/>
    </source>
</evidence>
<evidence type="ECO:0000256" key="3">
    <source>
        <dbReference type="ARBA" id="ARBA00022723"/>
    </source>
</evidence>
<feature type="region of interest" description="Disordered" evidence="11">
    <location>
        <begin position="274"/>
        <end position="390"/>
    </location>
</feature>
<keyword evidence="7 10" id="KW-0807">Transducer</keyword>
<name>A0A5E4D9L8_MARMO</name>
<dbReference type="PANTHER" id="PTHR10218">
    <property type="entry name" value="GTP-BINDING PROTEIN ALPHA SUBUNIT"/>
    <property type="match status" value="1"/>
</dbReference>
<evidence type="ECO:0000256" key="7">
    <source>
        <dbReference type="ARBA" id="ARBA00023224"/>
    </source>
</evidence>
<feature type="compositionally biased region" description="Polar residues" evidence="11">
    <location>
        <begin position="755"/>
        <end position="768"/>
    </location>
</feature>
<feature type="region of interest" description="Disordered" evidence="11">
    <location>
        <begin position="679"/>
        <end position="718"/>
    </location>
</feature>
<feature type="compositionally biased region" description="Polar residues" evidence="11">
    <location>
        <begin position="144"/>
        <end position="159"/>
    </location>
</feature>
<keyword evidence="5 9" id="KW-0460">Magnesium</keyword>
<feature type="compositionally biased region" description="Pro residues" evidence="11">
    <location>
        <begin position="811"/>
        <end position="831"/>
    </location>
</feature>
<dbReference type="GO" id="GO:0001664">
    <property type="term" value="F:G protein-coupled receptor binding"/>
    <property type="evidence" value="ECO:0007669"/>
    <property type="project" value="UniProtKB-UniRule"/>
</dbReference>
<dbReference type="InterPro" id="IPR000654">
    <property type="entry name" value="Gprotein_alpha_Q"/>
</dbReference>
<evidence type="ECO:0000256" key="1">
    <source>
        <dbReference type="ARBA" id="ARBA00007976"/>
    </source>
</evidence>
<dbReference type="Pfam" id="PF00503">
    <property type="entry name" value="G-alpha"/>
    <property type="match status" value="2"/>
</dbReference>
<sequence length="1251" mass="136113">MCHSDRKPHALLPPDWHYQHFCDSGKAPSSVVTRRWDVSSIPMAPLTDLGGSVGGQAASHGELRVFRPLGSPLAERPGGRVALAYTGTVDWHTPGFPEPPADSCPRRGLWGSRSKEPAQWLGSAMGRAALGQPAPFPTLPAPNSPRTSLTAGETFSWTLSPRDWTPGKAQRPGGRRPPAQMQRELRAPGGWRVVVRRLLDGPGQHPPGPSDQLLPRLPPGSEALQRAVLALALDPGLGRGLGPAVQAQPGGQGGPELPPSHPHVVQEALQGLGPAPVCRQGHPARPPLPSCTGAAWSPSLPTRTSTVTSTWSLAPGPPHPRDLSSLQRVPLSTRTRPLPPLPTALRGSHLRQGPSPGPPAAPDPAQPARPLPPPSSHDAKQLCGSSRARTRTRGDLVLPVGGPWPLRLRARPTLLLAGLRLRRRVLTPVGRLDSGFLQPPHHFPVGRPRLSVTSPGHTARVWTGSGWLPGPGESGKSTFIKQMRIIHGNGYSEEERKGFRPLVYQNIFVSMQALIEAMGRLQIPFSRPESQVSPRGRAHPQTRCTWAAARGEQGGQQACPQRPLPQSVSRGGPCLNFSVGTGRWAQLSRAHLSSPAGLVSTERLGFVAMPFAGRLGPLRRYGESVALLGGWLGKPVPWAGWSPSPLFPGRVTRGGVTLAHLGPPSMVCGLWLGARRGPGHPSRGWGLNKRKWSAHRPGPAVQAQPGGQGGPELPPSHPHVVQEALQGLGPAPVCRQGHPARPPLPSCTGAAWSPSLPTRTSTVTSTWSLAPGPPHPRDLSSLQRVPLSTRTRPLPPLPTALRGSHLRQGPSPGPPAAPDPAQPARPLPPPSSHDAKQLCGSSRARTRTRGDLVLPVGGPWPLRLRARPTLLLAGLRLRRRVLTPVGRLDSGFLQPPHHFPVGRPRLSVTSPGHTARVWTGSGWLPGPGESGKSTFIKQMRIIHGNGYSEEERKGFRPLVYQNIFVSMQALIEAMGRLQIPFSRPESQHHASLVMSQDPYKVTTFEQRCAVAVQYLWQDAGVQACYERRREFHLLDSAVYYLSHLERITEDGYIPTAQDVLRSRMPTTGINEYCFSVQKTKLRIVDVGGQKSERKKWIHCFENVMALIYLASLSEYDQCLEENSQENRMKESLALFGTILELPWFRSTSVILFLNKTDILEEKIPSSHLATYFPSFRGPRQDAEAAKRFILDMYTGMYTSCVDGPEGSKRGPRSRRLFSHYTCATDTQNIRKVFKDVRDSVLARYLDEINLL</sequence>
<dbReference type="FunFam" id="3.40.50.300:FF:000985">
    <property type="entry name" value="Guanine nucleotide-binding protein subunit alpha-15"/>
    <property type="match status" value="1"/>
</dbReference>
<evidence type="ECO:0000313" key="12">
    <source>
        <dbReference type="EMBL" id="VTJ90953.1"/>
    </source>
</evidence>
<dbReference type="GO" id="GO:0060158">
    <property type="term" value="P:phospholipase C-activating dopamine receptor signaling pathway"/>
    <property type="evidence" value="ECO:0007669"/>
    <property type="project" value="TreeGrafter"/>
</dbReference>
<evidence type="ECO:0000256" key="5">
    <source>
        <dbReference type="ARBA" id="ARBA00022842"/>
    </source>
</evidence>
<dbReference type="EMBL" id="CABDUW010005506">
    <property type="protein sequence ID" value="VTJ90953.1"/>
    <property type="molecule type" value="Genomic_DNA"/>
</dbReference>
<keyword evidence="3 9" id="KW-0479">Metal-binding</keyword>
<dbReference type="GO" id="GO:0031683">
    <property type="term" value="F:G-protein beta/gamma-subunit complex binding"/>
    <property type="evidence" value="ECO:0007669"/>
    <property type="project" value="UniProtKB-UniRule"/>
</dbReference>
<feature type="binding site" evidence="9">
    <location>
        <position position="1066"/>
    </location>
    <ligand>
        <name>Mg(2+)</name>
        <dbReference type="ChEBI" id="CHEBI:18420"/>
    </ligand>
</feature>
<proteinExistence type="inferred from homology"/>
<evidence type="ECO:0000256" key="10">
    <source>
        <dbReference type="RuleBase" id="RU369122"/>
    </source>
</evidence>
<protein>
    <recommendedName>
        <fullName evidence="10">Guanine nucleotide-binding protein subunit alpha</fullName>
    </recommendedName>
</protein>
<feature type="binding site" evidence="9">
    <location>
        <position position="933"/>
    </location>
    <ligand>
        <name>Mg(2+)</name>
        <dbReference type="ChEBI" id="CHEBI:18420"/>
    </ligand>
</feature>
<feature type="binding site" evidence="8">
    <location>
        <begin position="1154"/>
        <end position="1157"/>
    </location>
    <ligand>
        <name>GTP</name>
        <dbReference type="ChEBI" id="CHEBI:37565"/>
    </ligand>
</feature>
<dbReference type="Proteomes" id="UP000335636">
    <property type="component" value="Unassembled WGS sequence"/>
</dbReference>
<dbReference type="GO" id="GO:0005525">
    <property type="term" value="F:GTP binding"/>
    <property type="evidence" value="ECO:0007669"/>
    <property type="project" value="UniProtKB-UniRule"/>
</dbReference>
<dbReference type="SMART" id="SM00275">
    <property type="entry name" value="G_alpha"/>
    <property type="match status" value="1"/>
</dbReference>
<dbReference type="FunFam" id="1.10.400.10:FF:000002">
    <property type="entry name" value="guanine nucleotide-binding protein G(Q) subunit alpha"/>
    <property type="match status" value="1"/>
</dbReference>
<dbReference type="PRINTS" id="PR00442">
    <property type="entry name" value="GPROTEINAQ"/>
</dbReference>
<accession>A0A5E4D9L8</accession>
<evidence type="ECO:0000256" key="11">
    <source>
        <dbReference type="SAM" id="MobiDB-lite"/>
    </source>
</evidence>
<feature type="binding site" evidence="8">
    <location>
        <begin position="1060"/>
        <end position="1066"/>
    </location>
    <ligand>
        <name>GTP</name>
        <dbReference type="ChEBI" id="CHEBI:37565"/>
    </ligand>
</feature>
<dbReference type="CDD" id="cd00066">
    <property type="entry name" value="G-alpha"/>
    <property type="match status" value="1"/>
</dbReference>
<dbReference type="Gene3D" id="1.10.400.10">
    <property type="entry name" value="GI Alpha 1, domain 2-like"/>
    <property type="match status" value="2"/>
</dbReference>
<dbReference type="GO" id="GO:0003924">
    <property type="term" value="F:GTPase activity"/>
    <property type="evidence" value="ECO:0007669"/>
    <property type="project" value="UniProtKB-UniRule"/>
</dbReference>
<feature type="region of interest" description="Disordered" evidence="11">
    <location>
        <begin position="94"/>
        <end position="113"/>
    </location>
</feature>
<feature type="compositionally biased region" description="Pro residues" evidence="11">
    <location>
        <begin position="134"/>
        <end position="143"/>
    </location>
</feature>
<comment type="subunit">
    <text evidence="2 10">G proteins are composed of 3 units; alpha, beta and gamma. The alpha chain contains the guanine nucleotide binding site.</text>
</comment>
<feature type="compositionally biased region" description="Polar residues" evidence="11">
    <location>
        <begin position="299"/>
        <end position="312"/>
    </location>
</feature>
<dbReference type="PROSITE" id="PS51882">
    <property type="entry name" value="G_ALPHA"/>
    <property type="match status" value="1"/>
</dbReference>
<dbReference type="SUPFAM" id="SSF47895">
    <property type="entry name" value="Transducin (alpha subunit), insertion domain"/>
    <property type="match status" value="2"/>
</dbReference>
<evidence type="ECO:0000256" key="8">
    <source>
        <dbReference type="PIRSR" id="PIRSR601019-1"/>
    </source>
</evidence>
<evidence type="ECO:0000256" key="4">
    <source>
        <dbReference type="ARBA" id="ARBA00022741"/>
    </source>
</evidence>
<feature type="binding site" evidence="8">
    <location>
        <begin position="1035"/>
        <end position="1036"/>
    </location>
    <ligand>
        <name>GTP</name>
        <dbReference type="ChEBI" id="CHEBI:37565"/>
    </ligand>
</feature>
<reference evidence="12" key="1">
    <citation type="submission" date="2019-04" db="EMBL/GenBank/DDBJ databases">
        <authorList>
            <person name="Alioto T."/>
            <person name="Alioto T."/>
        </authorList>
    </citation>
    <scope>NUCLEOTIDE SEQUENCE [LARGE SCALE GENOMIC DNA]</scope>
</reference>
<feature type="binding site" evidence="8">
    <location>
        <begin position="1085"/>
        <end position="1089"/>
    </location>
    <ligand>
        <name>GTP</name>
        <dbReference type="ChEBI" id="CHEBI:37565"/>
    </ligand>
</feature>
<feature type="region of interest" description="Disordered" evidence="11">
    <location>
        <begin position="129"/>
        <end position="188"/>
    </location>
</feature>
<comment type="caution">
    <text evidence="12">The sequence shown here is derived from an EMBL/GenBank/DDBJ whole genome shotgun (WGS) entry which is preliminary data.</text>
</comment>
<evidence type="ECO:0000313" key="13">
    <source>
        <dbReference type="Proteomes" id="UP000335636"/>
    </source>
</evidence>
<keyword evidence="13" id="KW-1185">Reference proteome</keyword>
<feature type="region of interest" description="Disordered" evidence="11">
    <location>
        <begin position="730"/>
        <end position="846"/>
    </location>
</feature>
<dbReference type="InterPro" id="IPR001019">
    <property type="entry name" value="Gprotein_alpha_su"/>
</dbReference>
<dbReference type="Gene3D" id="3.40.50.300">
    <property type="entry name" value="P-loop containing nucleotide triphosphate hydrolases"/>
    <property type="match status" value="1"/>
</dbReference>
<dbReference type="PRINTS" id="PR00318">
    <property type="entry name" value="GPROTEINA"/>
</dbReference>
<evidence type="ECO:0000256" key="6">
    <source>
        <dbReference type="ARBA" id="ARBA00023134"/>
    </source>
</evidence>
<feature type="compositionally biased region" description="Pro residues" evidence="11">
    <location>
        <begin position="355"/>
        <end position="375"/>
    </location>
</feature>
<keyword evidence="4 8" id="KW-0547">Nucleotide-binding</keyword>
<dbReference type="SUPFAM" id="SSF52540">
    <property type="entry name" value="P-loop containing nucleoside triphosphate hydrolases"/>
    <property type="match status" value="1"/>
</dbReference>
<keyword evidence="6 8" id="KW-0342">GTP-binding</keyword>
<feature type="binding site" evidence="8">
    <location>
        <begin position="929"/>
        <end position="934"/>
    </location>
    <ligand>
        <name>GTP</name>
        <dbReference type="ChEBI" id="CHEBI:37565"/>
    </ligand>
</feature>
<comment type="similarity">
    <text evidence="1 10">Belongs to the G-alpha family. G(q) subfamily.</text>
</comment>
<dbReference type="PANTHER" id="PTHR10218:SF217">
    <property type="entry name" value="GUANINE NUCLEOTIDE-BINDING PROTEIN SUBUNIT ALPHA-15"/>
    <property type="match status" value="1"/>
</dbReference>
<feature type="binding site" evidence="8">
    <location>
        <position position="1223"/>
    </location>
    <ligand>
        <name>GTP</name>
        <dbReference type="ChEBI" id="CHEBI:37565"/>
    </ligand>
</feature>
<organism evidence="12 13">
    <name type="scientific">Marmota monax</name>
    <name type="common">Woodchuck</name>
    <dbReference type="NCBI Taxonomy" id="9995"/>
    <lineage>
        <taxon>Eukaryota</taxon>
        <taxon>Metazoa</taxon>
        <taxon>Chordata</taxon>
        <taxon>Craniata</taxon>
        <taxon>Vertebrata</taxon>
        <taxon>Euteleostomi</taxon>
        <taxon>Mammalia</taxon>
        <taxon>Eutheria</taxon>
        <taxon>Euarchontoglires</taxon>
        <taxon>Glires</taxon>
        <taxon>Rodentia</taxon>
        <taxon>Sciuromorpha</taxon>
        <taxon>Sciuridae</taxon>
        <taxon>Xerinae</taxon>
        <taxon>Marmotini</taxon>
        <taxon>Marmota</taxon>
    </lineage>
</organism>
<dbReference type="GO" id="GO:0005834">
    <property type="term" value="C:heterotrimeric G-protein complex"/>
    <property type="evidence" value="ECO:0007669"/>
    <property type="project" value="UniProtKB-UniRule"/>
</dbReference>
<dbReference type="InterPro" id="IPR011025">
    <property type="entry name" value="GproteinA_insert"/>
</dbReference>